<dbReference type="InterPro" id="IPR001480">
    <property type="entry name" value="Bulb-type_lectin_dom"/>
</dbReference>
<dbReference type="SUPFAM" id="SSF54001">
    <property type="entry name" value="Cysteine proteinases"/>
    <property type="match status" value="1"/>
</dbReference>
<dbReference type="InterPro" id="IPR013128">
    <property type="entry name" value="Peptidase_C1A"/>
</dbReference>
<dbReference type="InterPro" id="IPR000668">
    <property type="entry name" value="Peptidase_C1A_C"/>
</dbReference>
<keyword evidence="2" id="KW-0472">Membrane</keyword>
<feature type="transmembrane region" description="Helical" evidence="2">
    <location>
        <begin position="21"/>
        <end position="44"/>
    </location>
</feature>
<protein>
    <recommendedName>
        <fullName evidence="3">Bulb-type lectin domain-containing protein</fullName>
    </recommendedName>
</protein>
<feature type="domain" description="Bulb-type lectin" evidence="3">
    <location>
        <begin position="484"/>
        <end position="597"/>
    </location>
</feature>
<comment type="similarity">
    <text evidence="1">Belongs to the peptidase C1 family.</text>
</comment>
<accession>A0AAD5Y5B4</accession>
<dbReference type="Gene3D" id="2.90.10.10">
    <property type="entry name" value="Bulb-type lectin domain"/>
    <property type="match status" value="1"/>
</dbReference>
<proteinExistence type="inferred from homology"/>
<evidence type="ECO:0000256" key="2">
    <source>
        <dbReference type="SAM" id="Phobius"/>
    </source>
</evidence>
<dbReference type="Gene3D" id="3.90.70.10">
    <property type="entry name" value="Cysteine proteinases"/>
    <property type="match status" value="1"/>
</dbReference>
<dbReference type="Pfam" id="PF00112">
    <property type="entry name" value="Peptidase_C1"/>
    <property type="match status" value="1"/>
</dbReference>
<dbReference type="SMART" id="SM00645">
    <property type="entry name" value="Pept_C1"/>
    <property type="match status" value="1"/>
</dbReference>
<sequence>MSLKFNIFMLAIFQKRLSARQYYYTIAGYFLILLVSGTLIYYGVERFLASKEQSDPSTAVEVDSSSKSLSPRDITGLNTTTSNFTSTLNSTYVDRNDQLPTAIGKPLTDIVTNVTTAEAEYDTYKAQFDKSNPPDLELEKLTLFTKHLQFIQAFNEGQNVAPGSMSSFAVTNNPSSLKLGLNQFSDMSRATYKSLLTAKPSMDPVNKTIPKGTVGNLPAAVKLVPPVTVTSTLPTVPTAGTGSNDTITIVPFVNVKKRGTPPSAWDWRNYGLVASVKNQNTAYINCNSCVMFAVAATYEAFGPMTGGYFQDLSAQQILDCYSQDAYVCADGSSLSNAFQNLMGSNQLALSSASYYPYTAQQSYCKTPQKTFPLYGFSWGTGESQLLQQVYQQPVAALIDASCVEFQYYSSGILSYTGCTNTPNHAVTIIGYGTDPYYGQYWIGKNSWGTSWGEQGYFRFQMGYNYLSIASTYFFFPTNYGNYIQNPSGSNVYLNSPNGIMSPDMNCWMSFKADGSLNVYNRQNQLIWSSYSGGMGVAPYQLYLQYDGDLCIYDYYGSRIWCSTGVSSASAVYQLSMQNSGSLVVTTSGTTIWSTNTYVPY</sequence>
<dbReference type="PROSITE" id="PS50927">
    <property type="entry name" value="BULB_LECTIN"/>
    <property type="match status" value="1"/>
</dbReference>
<dbReference type="SMART" id="SM00108">
    <property type="entry name" value="B_lectin"/>
    <property type="match status" value="1"/>
</dbReference>
<dbReference type="GO" id="GO:0008234">
    <property type="term" value="F:cysteine-type peptidase activity"/>
    <property type="evidence" value="ECO:0007669"/>
    <property type="project" value="InterPro"/>
</dbReference>
<dbReference type="EMBL" id="JADGKB010000016">
    <property type="protein sequence ID" value="KAJ3259701.1"/>
    <property type="molecule type" value="Genomic_DNA"/>
</dbReference>
<dbReference type="InterPro" id="IPR038765">
    <property type="entry name" value="Papain-like_cys_pep_sf"/>
</dbReference>
<dbReference type="SUPFAM" id="SSF51110">
    <property type="entry name" value="alpha-D-mannose-specific plant lectins"/>
    <property type="match status" value="1"/>
</dbReference>
<dbReference type="Pfam" id="PF08246">
    <property type="entry name" value="Inhibitor_I29"/>
    <property type="match status" value="1"/>
</dbReference>
<evidence type="ECO:0000256" key="1">
    <source>
        <dbReference type="ARBA" id="ARBA00008455"/>
    </source>
</evidence>
<dbReference type="InterPro" id="IPR013201">
    <property type="entry name" value="Prot_inhib_I29"/>
</dbReference>
<dbReference type="EMBL" id="JADGKB010000016">
    <property type="protein sequence ID" value="KAJ3259704.1"/>
    <property type="molecule type" value="Genomic_DNA"/>
</dbReference>
<reference evidence="5" key="1">
    <citation type="submission" date="2020-05" db="EMBL/GenBank/DDBJ databases">
        <title>Phylogenomic resolution of chytrid fungi.</title>
        <authorList>
            <person name="Stajich J.E."/>
            <person name="Amses K."/>
            <person name="Simmons R."/>
            <person name="Seto K."/>
            <person name="Myers J."/>
            <person name="Bonds A."/>
            <person name="Quandt C.A."/>
            <person name="Barry K."/>
            <person name="Liu P."/>
            <person name="Grigoriev I."/>
            <person name="Longcore J.E."/>
            <person name="James T.Y."/>
        </authorList>
    </citation>
    <scope>NUCLEOTIDE SEQUENCE</scope>
    <source>
        <strain evidence="5">PLAUS21</strain>
    </source>
</reference>
<keyword evidence="2" id="KW-0812">Transmembrane</keyword>
<keyword evidence="2" id="KW-1133">Transmembrane helix</keyword>
<dbReference type="Proteomes" id="UP001210925">
    <property type="component" value="Unassembled WGS sequence"/>
</dbReference>
<evidence type="ECO:0000313" key="5">
    <source>
        <dbReference type="EMBL" id="KAJ3259704.1"/>
    </source>
</evidence>
<dbReference type="CDD" id="cd02248">
    <property type="entry name" value="Peptidase_C1A"/>
    <property type="match status" value="1"/>
</dbReference>
<evidence type="ECO:0000313" key="6">
    <source>
        <dbReference type="Proteomes" id="UP001210925"/>
    </source>
</evidence>
<dbReference type="InterPro" id="IPR039417">
    <property type="entry name" value="Peptidase_C1A_papain-like"/>
</dbReference>
<keyword evidence="6" id="KW-1185">Reference proteome</keyword>
<dbReference type="InterPro" id="IPR025661">
    <property type="entry name" value="Pept_asp_AS"/>
</dbReference>
<dbReference type="AlphaFoldDB" id="A0AAD5Y5B4"/>
<comment type="caution">
    <text evidence="5">The sequence shown here is derived from an EMBL/GenBank/DDBJ whole genome shotgun (WGS) entry which is preliminary data.</text>
</comment>
<dbReference type="InterPro" id="IPR036426">
    <property type="entry name" value="Bulb-type_lectin_dom_sf"/>
</dbReference>
<dbReference type="PANTHER" id="PTHR12411">
    <property type="entry name" value="CYSTEINE PROTEASE FAMILY C1-RELATED"/>
    <property type="match status" value="1"/>
</dbReference>
<evidence type="ECO:0000313" key="4">
    <source>
        <dbReference type="EMBL" id="KAJ3259701.1"/>
    </source>
</evidence>
<organism evidence="5 6">
    <name type="scientific">Boothiomyces macroporosus</name>
    <dbReference type="NCBI Taxonomy" id="261099"/>
    <lineage>
        <taxon>Eukaryota</taxon>
        <taxon>Fungi</taxon>
        <taxon>Fungi incertae sedis</taxon>
        <taxon>Chytridiomycota</taxon>
        <taxon>Chytridiomycota incertae sedis</taxon>
        <taxon>Chytridiomycetes</taxon>
        <taxon>Rhizophydiales</taxon>
        <taxon>Terramycetaceae</taxon>
        <taxon>Boothiomyces</taxon>
    </lineage>
</organism>
<dbReference type="GO" id="GO:0006508">
    <property type="term" value="P:proteolysis"/>
    <property type="evidence" value="ECO:0007669"/>
    <property type="project" value="InterPro"/>
</dbReference>
<gene>
    <name evidence="4" type="ORF">HK103_001962</name>
    <name evidence="5" type="ORF">HK103_001965</name>
</gene>
<evidence type="ECO:0000259" key="3">
    <source>
        <dbReference type="PROSITE" id="PS50927"/>
    </source>
</evidence>
<name>A0AAD5Y5B4_9FUNG</name>
<dbReference type="PROSITE" id="PS00640">
    <property type="entry name" value="THIOL_PROTEASE_ASN"/>
    <property type="match status" value="1"/>
</dbReference>